<proteinExistence type="inferred from homology"/>
<evidence type="ECO:0000313" key="15">
    <source>
        <dbReference type="Proteomes" id="UP000683421"/>
    </source>
</evidence>
<dbReference type="Pfam" id="PF01113">
    <property type="entry name" value="DapB_N"/>
    <property type="match status" value="1"/>
</dbReference>
<evidence type="ECO:0000256" key="10">
    <source>
        <dbReference type="ARBA" id="ARBA00049080"/>
    </source>
</evidence>
<dbReference type="PANTHER" id="PTHR20836:SF0">
    <property type="entry name" value="4-HYDROXY-TETRAHYDRODIPICOLINATE REDUCTASE 1, CHLOROPLASTIC-RELATED"/>
    <property type="match status" value="1"/>
</dbReference>
<dbReference type="RefSeq" id="WP_150464715.1">
    <property type="nucleotide sequence ID" value="NZ_CP076680.1"/>
</dbReference>
<evidence type="ECO:0000256" key="6">
    <source>
        <dbReference type="ARBA" id="ARBA00023027"/>
    </source>
</evidence>
<keyword evidence="3" id="KW-0521">NADP</keyword>
<evidence type="ECO:0000256" key="5">
    <source>
        <dbReference type="ARBA" id="ARBA00023002"/>
    </source>
</evidence>
<dbReference type="KEGG" id="fsr:KQR59_09115"/>
<evidence type="ECO:0000259" key="13">
    <source>
        <dbReference type="Pfam" id="PF05173"/>
    </source>
</evidence>
<evidence type="ECO:0000256" key="11">
    <source>
        <dbReference type="ARBA" id="ARBA00049396"/>
    </source>
</evidence>
<keyword evidence="5" id="KW-0560">Oxidoreductase</keyword>
<dbReference type="GO" id="GO:0008839">
    <property type="term" value="F:4-hydroxy-tetrahydrodipicolinate reductase"/>
    <property type="evidence" value="ECO:0007669"/>
    <property type="project" value="UniProtKB-EC"/>
</dbReference>
<feature type="domain" description="Dihydrodipicolinate reductase C-terminal" evidence="13">
    <location>
        <begin position="117"/>
        <end position="210"/>
    </location>
</feature>
<dbReference type="InterPro" id="IPR036291">
    <property type="entry name" value="NAD(P)-bd_dom_sf"/>
</dbReference>
<dbReference type="InterPro" id="IPR023940">
    <property type="entry name" value="DHDPR_bac"/>
</dbReference>
<keyword evidence="2" id="KW-0028">Amino-acid biosynthesis</keyword>
<dbReference type="SUPFAM" id="SSF51735">
    <property type="entry name" value="NAD(P)-binding Rossmann-fold domains"/>
    <property type="match status" value="1"/>
</dbReference>
<dbReference type="EC" id="1.17.1.8" evidence="9"/>
<feature type="domain" description="Dihydrodipicolinate reductase N-terminal" evidence="12">
    <location>
        <begin position="1"/>
        <end position="98"/>
    </location>
</feature>
<organism evidence="14 15">
    <name type="scientific">Francisella salimarina</name>
    <dbReference type="NCBI Taxonomy" id="2599927"/>
    <lineage>
        <taxon>Bacteria</taxon>
        <taxon>Pseudomonadati</taxon>
        <taxon>Pseudomonadota</taxon>
        <taxon>Gammaproteobacteria</taxon>
        <taxon>Thiotrichales</taxon>
        <taxon>Francisellaceae</taxon>
        <taxon>Francisella</taxon>
    </lineage>
</organism>
<comment type="pathway">
    <text evidence="8">Amino-acid biosynthesis; L-lysine biosynthesis via DAP pathway; (S)-tetrahydrodipicolinate from L-aspartate: step 4/4.</text>
</comment>
<dbReference type="Proteomes" id="UP000683421">
    <property type="component" value="Chromosome"/>
</dbReference>
<evidence type="ECO:0000256" key="3">
    <source>
        <dbReference type="ARBA" id="ARBA00022857"/>
    </source>
</evidence>
<keyword evidence="6" id="KW-0520">NAD</keyword>
<evidence type="ECO:0000256" key="8">
    <source>
        <dbReference type="ARBA" id="ARBA00037922"/>
    </source>
</evidence>
<dbReference type="AlphaFoldDB" id="A0AAJ4TKV0"/>
<evidence type="ECO:0000256" key="7">
    <source>
        <dbReference type="ARBA" id="ARBA00023154"/>
    </source>
</evidence>
<dbReference type="GO" id="GO:0009089">
    <property type="term" value="P:lysine biosynthetic process via diaminopimelate"/>
    <property type="evidence" value="ECO:0007669"/>
    <property type="project" value="InterPro"/>
</dbReference>
<reference evidence="14 15" key="1">
    <citation type="submission" date="2021-06" db="EMBL/GenBank/DDBJ databases">
        <title>Ulceroglandular infection and bacteremia caused by Francisella salimarina in an immunocompromised patient, France.</title>
        <authorList>
            <person name="Hennebique A."/>
            <person name="Caspar Y."/>
            <person name="Maurin M."/>
            <person name="Boisset S."/>
            <person name="Pelloux I."/>
            <person name="Gallego-Hernanz M.P."/>
            <person name="Burucoa C."/>
            <person name="Cazenave-Roblot F."/>
            <person name="Plouzeau C."/>
            <person name="Rammaert B."/>
        </authorList>
    </citation>
    <scope>NUCLEOTIDE SEQUENCE [LARGE SCALE GENOMIC DNA]</scope>
    <source>
        <strain evidence="14 15">CHUGA-F75</strain>
    </source>
</reference>
<evidence type="ECO:0000259" key="12">
    <source>
        <dbReference type="Pfam" id="PF01113"/>
    </source>
</evidence>
<dbReference type="Gene3D" id="3.30.360.10">
    <property type="entry name" value="Dihydrodipicolinate Reductase, domain 2"/>
    <property type="match status" value="1"/>
</dbReference>
<evidence type="ECO:0000313" key="14">
    <source>
        <dbReference type="EMBL" id="QWU99240.1"/>
    </source>
</evidence>
<comment type="similarity">
    <text evidence="1">Belongs to the DapB family.</text>
</comment>
<dbReference type="InterPro" id="IPR000846">
    <property type="entry name" value="DapB_N"/>
</dbReference>
<keyword evidence="7" id="KW-0457">Lysine biosynthesis</keyword>
<comment type="catalytic activity">
    <reaction evidence="10">
        <text>(S)-2,3,4,5-tetrahydrodipicolinate + NADP(+) + H2O = (2S,4S)-4-hydroxy-2,3,4,5-tetrahydrodipicolinate + NADPH + H(+)</text>
        <dbReference type="Rhea" id="RHEA:35331"/>
        <dbReference type="ChEBI" id="CHEBI:15377"/>
        <dbReference type="ChEBI" id="CHEBI:15378"/>
        <dbReference type="ChEBI" id="CHEBI:16845"/>
        <dbReference type="ChEBI" id="CHEBI:57783"/>
        <dbReference type="ChEBI" id="CHEBI:58349"/>
        <dbReference type="ChEBI" id="CHEBI:67139"/>
        <dbReference type="EC" id="1.17.1.8"/>
    </reaction>
</comment>
<dbReference type="GO" id="GO:0019877">
    <property type="term" value="P:diaminopimelate biosynthetic process"/>
    <property type="evidence" value="ECO:0007669"/>
    <property type="project" value="UniProtKB-KW"/>
</dbReference>
<dbReference type="EMBL" id="CP076680">
    <property type="protein sequence ID" value="QWU99240.1"/>
    <property type="molecule type" value="Genomic_DNA"/>
</dbReference>
<sequence>MRVAIVGNGKTGSAVSDLLSQEEVAGIYDSKNILTLEALQNVDIAIVFVNAKVLQELLPTLLESNVPVICGTTGYNWDQNFINFVNQNQKTWVVANNFSLSMVIIKNMLASLGQLEQLNEGINYSITEKHHIHKVDSPSGTAVSWRNWLSIGDVSIESIREGDIKGQHQVKVNTPHETIELKHTAHNRSLFAEGAIWAAREAVERAITGFVYFDELVGERLCL</sequence>
<keyword evidence="4" id="KW-0220">Diaminopimelate biosynthesis</keyword>
<evidence type="ECO:0000256" key="9">
    <source>
        <dbReference type="ARBA" id="ARBA00038983"/>
    </source>
</evidence>
<name>A0AAJ4TKV0_9GAMM</name>
<accession>A0AAJ4TKV0</accession>
<dbReference type="PANTHER" id="PTHR20836">
    <property type="entry name" value="DIHYDRODIPICOLINATE REDUCTASE"/>
    <property type="match status" value="1"/>
</dbReference>
<gene>
    <name evidence="14" type="ORF">KQR59_09115</name>
</gene>
<dbReference type="Pfam" id="PF05173">
    <property type="entry name" value="DapB_C"/>
    <property type="match status" value="1"/>
</dbReference>
<dbReference type="PIRSF" id="PIRSF000161">
    <property type="entry name" value="DHPR"/>
    <property type="match status" value="1"/>
</dbReference>
<protein>
    <recommendedName>
        <fullName evidence="9">4-hydroxy-tetrahydrodipicolinate reductase</fullName>
        <ecNumber evidence="9">1.17.1.8</ecNumber>
    </recommendedName>
</protein>
<keyword evidence="15" id="KW-1185">Reference proteome</keyword>
<dbReference type="SUPFAM" id="SSF55347">
    <property type="entry name" value="Glyceraldehyde-3-phosphate dehydrogenase-like, C-terminal domain"/>
    <property type="match status" value="1"/>
</dbReference>
<comment type="catalytic activity">
    <reaction evidence="11">
        <text>(S)-2,3,4,5-tetrahydrodipicolinate + NAD(+) + H2O = (2S,4S)-4-hydroxy-2,3,4,5-tetrahydrodipicolinate + NADH + H(+)</text>
        <dbReference type="Rhea" id="RHEA:35323"/>
        <dbReference type="ChEBI" id="CHEBI:15377"/>
        <dbReference type="ChEBI" id="CHEBI:15378"/>
        <dbReference type="ChEBI" id="CHEBI:16845"/>
        <dbReference type="ChEBI" id="CHEBI:57540"/>
        <dbReference type="ChEBI" id="CHEBI:57945"/>
        <dbReference type="ChEBI" id="CHEBI:67139"/>
        <dbReference type="EC" id="1.17.1.8"/>
    </reaction>
</comment>
<dbReference type="InterPro" id="IPR022663">
    <property type="entry name" value="DapB_C"/>
</dbReference>
<evidence type="ECO:0000256" key="4">
    <source>
        <dbReference type="ARBA" id="ARBA00022915"/>
    </source>
</evidence>
<evidence type="ECO:0000256" key="1">
    <source>
        <dbReference type="ARBA" id="ARBA00006642"/>
    </source>
</evidence>
<evidence type="ECO:0000256" key="2">
    <source>
        <dbReference type="ARBA" id="ARBA00022605"/>
    </source>
</evidence>